<feature type="signal peptide" evidence="2">
    <location>
        <begin position="1"/>
        <end position="23"/>
    </location>
</feature>
<feature type="compositionally biased region" description="Polar residues" evidence="1">
    <location>
        <begin position="32"/>
        <end position="44"/>
    </location>
</feature>
<feature type="compositionally biased region" description="Low complexity" evidence="1">
    <location>
        <begin position="48"/>
        <end position="60"/>
    </location>
</feature>
<organism evidence="3 4">
    <name type="scientific">Williamsia marianensis</name>
    <dbReference type="NCBI Taxonomy" id="85044"/>
    <lineage>
        <taxon>Bacteria</taxon>
        <taxon>Bacillati</taxon>
        <taxon>Actinomycetota</taxon>
        <taxon>Actinomycetes</taxon>
        <taxon>Mycobacteriales</taxon>
        <taxon>Nocardiaceae</taxon>
        <taxon>Williamsia</taxon>
    </lineage>
</organism>
<dbReference type="Proteomes" id="UP001185792">
    <property type="component" value="Unassembled WGS sequence"/>
</dbReference>
<dbReference type="RefSeq" id="WP_317713640.1">
    <property type="nucleotide sequence ID" value="NZ_JAWLUM010000002.1"/>
</dbReference>
<evidence type="ECO:0008006" key="5">
    <source>
        <dbReference type="Google" id="ProtNLM"/>
    </source>
</evidence>
<evidence type="ECO:0000256" key="1">
    <source>
        <dbReference type="SAM" id="MobiDB-lite"/>
    </source>
</evidence>
<feature type="region of interest" description="Disordered" evidence="1">
    <location>
        <begin position="29"/>
        <end position="87"/>
    </location>
</feature>
<protein>
    <recommendedName>
        <fullName evidence="5">Secreted protein</fullName>
    </recommendedName>
</protein>
<evidence type="ECO:0000313" key="3">
    <source>
        <dbReference type="EMBL" id="MDV7135183.1"/>
    </source>
</evidence>
<gene>
    <name evidence="3" type="ORF">R4198_15880</name>
</gene>
<feature type="compositionally biased region" description="Polar residues" evidence="1">
    <location>
        <begin position="61"/>
        <end position="70"/>
    </location>
</feature>
<evidence type="ECO:0000313" key="4">
    <source>
        <dbReference type="Proteomes" id="UP001185792"/>
    </source>
</evidence>
<dbReference type="EMBL" id="JAWLUM010000002">
    <property type="protein sequence ID" value="MDV7135183.1"/>
    <property type="molecule type" value="Genomic_DNA"/>
</dbReference>
<keyword evidence="2" id="KW-0732">Signal</keyword>
<evidence type="ECO:0000256" key="2">
    <source>
        <dbReference type="SAM" id="SignalP"/>
    </source>
</evidence>
<sequence length="171" mass="16898">MRTALLRLAGPLVIATGAVVTLAACGGDDSTAPGNSSTAQSSGNAAIGSSSPAEPGSTSSRTPSTENSNAPAVPGPSLPPATSIPDSKRLPAIEGVRCETVNGPDGALQVVIFAGSSVDCAAVMPVAREYGPKIATGTPQQVSGWDCGPSQTRGVLSRCTRGSDAFGFAIE</sequence>
<dbReference type="PROSITE" id="PS51257">
    <property type="entry name" value="PROKAR_LIPOPROTEIN"/>
    <property type="match status" value="1"/>
</dbReference>
<reference evidence="3 4" key="1">
    <citation type="submission" date="2023-10" db="EMBL/GenBank/DDBJ databases">
        <title>Development of a sustainable strategy for remediation of hydrocarbon-contaminated territories based on the waste exchange concept.</title>
        <authorList>
            <person name="Krivoruchko A."/>
        </authorList>
    </citation>
    <scope>NUCLEOTIDE SEQUENCE [LARGE SCALE GENOMIC DNA]</scope>
    <source>
        <strain evidence="3 4">IEGM 1236</strain>
    </source>
</reference>
<keyword evidence="4" id="KW-1185">Reference proteome</keyword>
<proteinExistence type="predicted"/>
<name>A0ABU4EV98_WILMA</name>
<comment type="caution">
    <text evidence="3">The sequence shown here is derived from an EMBL/GenBank/DDBJ whole genome shotgun (WGS) entry which is preliminary data.</text>
</comment>
<feature type="chain" id="PRO_5047376404" description="Secreted protein" evidence="2">
    <location>
        <begin position="24"/>
        <end position="171"/>
    </location>
</feature>
<accession>A0ABU4EV98</accession>